<reference evidence="1 2" key="1">
    <citation type="submission" date="2019-07" db="EMBL/GenBank/DDBJ databases">
        <title>Genomics analysis of Aphanomyces spp. identifies a new class of oomycete effector associated with host adaptation.</title>
        <authorList>
            <person name="Gaulin E."/>
        </authorList>
    </citation>
    <scope>NUCLEOTIDE SEQUENCE [LARGE SCALE GENOMIC DNA]</scope>
    <source>
        <strain evidence="1 2">ATCC 201684</strain>
    </source>
</reference>
<protein>
    <submittedName>
        <fullName evidence="1">Uncharacterized protein</fullName>
    </submittedName>
</protein>
<dbReference type="AlphaFoldDB" id="A0A6G0XEX4"/>
<organism evidence="1 2">
    <name type="scientific">Aphanomyces euteiches</name>
    <dbReference type="NCBI Taxonomy" id="100861"/>
    <lineage>
        <taxon>Eukaryota</taxon>
        <taxon>Sar</taxon>
        <taxon>Stramenopiles</taxon>
        <taxon>Oomycota</taxon>
        <taxon>Saprolegniomycetes</taxon>
        <taxon>Saprolegniales</taxon>
        <taxon>Verrucalvaceae</taxon>
        <taxon>Aphanomyces</taxon>
    </lineage>
</organism>
<gene>
    <name evidence="1" type="ORF">Ae201684_005623</name>
</gene>
<accession>A0A6G0XEX4</accession>
<dbReference type="PANTHER" id="PTHR40866">
    <property type="entry name" value="BED-TYPE DOMAIN-CONTAINING PROTEIN"/>
    <property type="match status" value="1"/>
</dbReference>
<comment type="caution">
    <text evidence="1">The sequence shown here is derived from an EMBL/GenBank/DDBJ whole genome shotgun (WGS) entry which is preliminary data.</text>
</comment>
<dbReference type="VEuPathDB" id="FungiDB:AeMF1_018909"/>
<dbReference type="EMBL" id="VJMJ01000072">
    <property type="protein sequence ID" value="KAF0738573.1"/>
    <property type="molecule type" value="Genomic_DNA"/>
</dbReference>
<evidence type="ECO:0000313" key="1">
    <source>
        <dbReference type="EMBL" id="KAF0738573.1"/>
    </source>
</evidence>
<evidence type="ECO:0000313" key="2">
    <source>
        <dbReference type="Proteomes" id="UP000481153"/>
    </source>
</evidence>
<dbReference type="PANTHER" id="PTHR40866:SF1">
    <property type="entry name" value="BED-TYPE DOMAIN-CONTAINING PROTEIN"/>
    <property type="match status" value="1"/>
</dbReference>
<proteinExistence type="predicted"/>
<sequence>MSHMKSSHPKFLTAYADTLQNSKAVLSNFDLVSTKAGSSYGWIDLIVNRNLPFTIVEDEKFRKYTELEWTCKKTLQKTMRSLEILVEKKIADALPKGFGLIMDGWSSHGTAYCAIFASFVDDSGSLLCPLLAFSPLPDEADLGADQHI</sequence>
<keyword evidence="2" id="KW-1185">Reference proteome</keyword>
<dbReference type="Proteomes" id="UP000481153">
    <property type="component" value="Unassembled WGS sequence"/>
</dbReference>
<name>A0A6G0XEX4_9STRA</name>